<keyword evidence="3" id="KW-1185">Reference proteome</keyword>
<evidence type="ECO:0000313" key="2">
    <source>
        <dbReference type="EMBL" id="KAF9455193.1"/>
    </source>
</evidence>
<feature type="compositionally biased region" description="Polar residues" evidence="1">
    <location>
        <begin position="9"/>
        <end position="19"/>
    </location>
</feature>
<name>A0A9P5XPH4_9AGAR</name>
<protein>
    <submittedName>
        <fullName evidence="2">Uncharacterized protein</fullName>
    </submittedName>
</protein>
<feature type="compositionally biased region" description="Basic and acidic residues" evidence="1">
    <location>
        <begin position="103"/>
        <end position="113"/>
    </location>
</feature>
<dbReference type="AlphaFoldDB" id="A0A9P5XPH4"/>
<gene>
    <name evidence="2" type="ORF">BDZ94DRAFT_1327694</name>
</gene>
<dbReference type="Proteomes" id="UP000807353">
    <property type="component" value="Unassembled WGS sequence"/>
</dbReference>
<dbReference type="EMBL" id="MU150937">
    <property type="protein sequence ID" value="KAF9455193.1"/>
    <property type="molecule type" value="Genomic_DNA"/>
</dbReference>
<proteinExistence type="predicted"/>
<feature type="compositionally biased region" description="Basic and acidic residues" evidence="1">
    <location>
        <begin position="123"/>
        <end position="139"/>
    </location>
</feature>
<organism evidence="2 3">
    <name type="scientific">Collybia nuda</name>
    <dbReference type="NCBI Taxonomy" id="64659"/>
    <lineage>
        <taxon>Eukaryota</taxon>
        <taxon>Fungi</taxon>
        <taxon>Dikarya</taxon>
        <taxon>Basidiomycota</taxon>
        <taxon>Agaricomycotina</taxon>
        <taxon>Agaricomycetes</taxon>
        <taxon>Agaricomycetidae</taxon>
        <taxon>Agaricales</taxon>
        <taxon>Tricholomatineae</taxon>
        <taxon>Clitocybaceae</taxon>
        <taxon>Collybia</taxon>
    </lineage>
</organism>
<evidence type="ECO:0000256" key="1">
    <source>
        <dbReference type="SAM" id="MobiDB-lite"/>
    </source>
</evidence>
<feature type="region of interest" description="Disordered" evidence="1">
    <location>
        <begin position="1"/>
        <end position="20"/>
    </location>
</feature>
<accession>A0A9P5XPH4</accession>
<reference evidence="2" key="1">
    <citation type="submission" date="2020-11" db="EMBL/GenBank/DDBJ databases">
        <authorList>
            <consortium name="DOE Joint Genome Institute"/>
            <person name="Ahrendt S."/>
            <person name="Riley R."/>
            <person name="Andreopoulos W."/>
            <person name="Labutti K."/>
            <person name="Pangilinan J."/>
            <person name="Ruiz-Duenas F.J."/>
            <person name="Barrasa J.M."/>
            <person name="Sanchez-Garcia M."/>
            <person name="Camarero S."/>
            <person name="Miyauchi S."/>
            <person name="Serrano A."/>
            <person name="Linde D."/>
            <person name="Babiker R."/>
            <person name="Drula E."/>
            <person name="Ayuso-Fernandez I."/>
            <person name="Pacheco R."/>
            <person name="Padilla G."/>
            <person name="Ferreira P."/>
            <person name="Barriuso J."/>
            <person name="Kellner H."/>
            <person name="Castanera R."/>
            <person name="Alfaro M."/>
            <person name="Ramirez L."/>
            <person name="Pisabarro A.G."/>
            <person name="Kuo A."/>
            <person name="Tritt A."/>
            <person name="Lipzen A."/>
            <person name="He G."/>
            <person name="Yan M."/>
            <person name="Ng V."/>
            <person name="Cullen D."/>
            <person name="Martin F."/>
            <person name="Rosso M.-N."/>
            <person name="Henrissat B."/>
            <person name="Hibbett D."/>
            <person name="Martinez A.T."/>
            <person name="Grigoriev I.V."/>
        </authorList>
    </citation>
    <scope>NUCLEOTIDE SEQUENCE</scope>
    <source>
        <strain evidence="2">CBS 247.69</strain>
    </source>
</reference>
<evidence type="ECO:0000313" key="3">
    <source>
        <dbReference type="Proteomes" id="UP000807353"/>
    </source>
</evidence>
<sequence>MPSSDYREPSTSNNVASSSKPRKEISTVVIACRQWCVPPSLCSFIKPYNGILTDFGLRHPACLSVAVVEKSVATLRDPYVPIAPDDPTYANGSAPPPAKRKRTTGDRSSDPRETAPSTVKENMSNEKRSPPSSRPHDLHTQGQAPDLASSPTELRIITDGLSAMKHEQSPTSRRHHPFGYDQASYIKSSYPRQIDVNILRSPDTAHDKFPISLSPTVESEQRSWWDNFTRTYSLKEIENQFTYLYDSFNSLT</sequence>
<feature type="region of interest" description="Disordered" evidence="1">
    <location>
        <begin position="80"/>
        <end position="152"/>
    </location>
</feature>
<comment type="caution">
    <text evidence="2">The sequence shown here is derived from an EMBL/GenBank/DDBJ whole genome shotgun (WGS) entry which is preliminary data.</text>
</comment>